<evidence type="ECO:0000313" key="2">
    <source>
        <dbReference type="Ensembl" id="ENSLAFP00000004275.4"/>
    </source>
</evidence>
<evidence type="ECO:0000313" key="3">
    <source>
        <dbReference type="Proteomes" id="UP000007646"/>
    </source>
</evidence>
<reference evidence="2 3" key="1">
    <citation type="submission" date="2009-06" db="EMBL/GenBank/DDBJ databases">
        <title>The Genome Sequence of Loxodonta africana (African elephant).</title>
        <authorList>
            <person name="Di Palma F."/>
            <person name="Heiman D."/>
            <person name="Young S."/>
            <person name="Johnson J."/>
            <person name="Lander E.S."/>
            <person name="Lindblad-Toh K."/>
        </authorList>
    </citation>
    <scope>NUCLEOTIDE SEQUENCE [LARGE SCALE GENOMIC DNA]</scope>
    <source>
        <strain evidence="2 3">Isolate ISIS603380</strain>
    </source>
</reference>
<dbReference type="InParanoid" id="G3SVK3"/>
<dbReference type="PANTHER" id="PTHR39413:SF1">
    <property type="entry name" value="DEFENSIN BETA 136"/>
    <property type="match status" value="1"/>
</dbReference>
<protein>
    <recommendedName>
        <fullName evidence="4">Defensin beta 136</fullName>
    </recommendedName>
</protein>
<dbReference type="PANTHER" id="PTHR39413">
    <property type="entry name" value="BETA-DEFENSIN 136"/>
    <property type="match status" value="1"/>
</dbReference>
<evidence type="ECO:0008006" key="4">
    <source>
        <dbReference type="Google" id="ProtNLM"/>
    </source>
</evidence>
<feature type="signal peptide" evidence="1">
    <location>
        <begin position="1"/>
        <end position="21"/>
    </location>
</feature>
<dbReference type="GO" id="GO:0001530">
    <property type="term" value="F:lipopolysaccharide binding"/>
    <property type="evidence" value="ECO:0007669"/>
    <property type="project" value="TreeGrafter"/>
</dbReference>
<keyword evidence="1" id="KW-0732">Signal</keyword>
<dbReference type="GO" id="GO:0140367">
    <property type="term" value="P:antibacterial innate immune response"/>
    <property type="evidence" value="ECO:0007669"/>
    <property type="project" value="TreeGrafter"/>
</dbReference>
<dbReference type="GO" id="GO:0061760">
    <property type="term" value="P:antifungal innate immune response"/>
    <property type="evidence" value="ECO:0007669"/>
    <property type="project" value="TreeGrafter"/>
</dbReference>
<reference evidence="2" key="2">
    <citation type="submission" date="2025-08" db="UniProtKB">
        <authorList>
            <consortium name="Ensembl"/>
        </authorList>
    </citation>
    <scope>IDENTIFICATION</scope>
    <source>
        <strain evidence="2">Isolate ISIS603380</strain>
    </source>
</reference>
<dbReference type="InterPro" id="IPR035307">
    <property type="entry name" value="DEFB136/42"/>
</dbReference>
<feature type="chain" id="PRO_5003454504" description="Defensin beta 136" evidence="1">
    <location>
        <begin position="22"/>
        <end position="76"/>
    </location>
</feature>
<reference evidence="2" key="3">
    <citation type="submission" date="2025-09" db="UniProtKB">
        <authorList>
            <consortium name="Ensembl"/>
        </authorList>
    </citation>
    <scope>IDENTIFICATION</scope>
    <source>
        <strain evidence="2">Isolate ISIS603380</strain>
    </source>
</reference>
<sequence>FHVFLFCFVFVCFYFFLSGNGLFGNDGVEFRACTTRKGLCFFGCKPGWKWVAFCHNVLSCCVKKTENIPPHVNEMW</sequence>
<proteinExistence type="predicted"/>
<keyword evidence="3" id="KW-1185">Reference proteome</keyword>
<accession>G3SVK3</accession>
<organism evidence="2 3">
    <name type="scientific">Loxodonta africana</name>
    <name type="common">African elephant</name>
    <dbReference type="NCBI Taxonomy" id="9785"/>
    <lineage>
        <taxon>Eukaryota</taxon>
        <taxon>Metazoa</taxon>
        <taxon>Chordata</taxon>
        <taxon>Craniata</taxon>
        <taxon>Vertebrata</taxon>
        <taxon>Euteleostomi</taxon>
        <taxon>Mammalia</taxon>
        <taxon>Eutheria</taxon>
        <taxon>Afrotheria</taxon>
        <taxon>Proboscidea</taxon>
        <taxon>Elephantidae</taxon>
        <taxon>Loxodonta</taxon>
    </lineage>
</organism>
<dbReference type="Ensembl" id="ENSLAFT00000005108.4">
    <property type="protein sequence ID" value="ENSLAFP00000004275.4"/>
    <property type="gene ID" value="ENSLAFG00000005110.4"/>
</dbReference>
<dbReference type="OMA" id="WVAFCHN"/>
<dbReference type="GeneTree" id="ENSGT00390000001862"/>
<dbReference type="Pfam" id="PF17333">
    <property type="entry name" value="DEFB136"/>
    <property type="match status" value="1"/>
</dbReference>
<dbReference type="HOGENOM" id="CLU_198474_0_0_1"/>
<evidence type="ECO:0000256" key="1">
    <source>
        <dbReference type="SAM" id="SignalP"/>
    </source>
</evidence>
<dbReference type="Proteomes" id="UP000007646">
    <property type="component" value="Unassembled WGS sequence"/>
</dbReference>
<dbReference type="eggNOG" id="ENOG502R7G8">
    <property type="taxonomic scope" value="Eukaryota"/>
</dbReference>
<dbReference type="STRING" id="9785.ENSLAFP00000004275"/>
<name>G3SVK3_LOXAF</name>
<dbReference type="AlphaFoldDB" id="G3SVK3"/>